<organism evidence="1">
    <name type="scientific">freshwater metagenome</name>
    <dbReference type="NCBI Taxonomy" id="449393"/>
    <lineage>
        <taxon>unclassified sequences</taxon>
        <taxon>metagenomes</taxon>
        <taxon>ecological metagenomes</taxon>
    </lineage>
</organism>
<name>A0A6J7L7D4_9ZZZZ</name>
<gene>
    <name evidence="1" type="ORF">UFOPK3773_02266</name>
</gene>
<accession>A0A6J7L7D4</accession>
<protein>
    <submittedName>
        <fullName evidence="1">Unannotated protein</fullName>
    </submittedName>
</protein>
<reference evidence="1" key="1">
    <citation type="submission" date="2020-05" db="EMBL/GenBank/DDBJ databases">
        <authorList>
            <person name="Chiriac C."/>
            <person name="Salcher M."/>
            <person name="Ghai R."/>
            <person name="Kavagutti S V."/>
        </authorList>
    </citation>
    <scope>NUCLEOTIDE SEQUENCE</scope>
</reference>
<dbReference type="AlphaFoldDB" id="A0A6J7L7D4"/>
<proteinExistence type="predicted"/>
<sequence>MPRSGVLAAWANSYLAGRCSLDDAMTGIVGADRFHRVGRGADEEAWSICLGRLRGSGATAVRLLLPAPGDVADLPGPAPFNRAALEASECAVVDTAAPTGFVPEIDVDGGVFWSVAPVDRPRPLLGGTGEATRALAEAMTEGSEVLERLDLAAGRDRAGQALSEVELALSGLVLPESIEPRAVALISRGIRLAGMVSVALHAEGAAVTAAESAGRSAALVPLARAARRAVEAGFSARQG</sequence>
<evidence type="ECO:0000313" key="1">
    <source>
        <dbReference type="EMBL" id="CAB4964528.1"/>
    </source>
</evidence>
<dbReference type="EMBL" id="CAFBNF010000372">
    <property type="protein sequence ID" value="CAB4964528.1"/>
    <property type="molecule type" value="Genomic_DNA"/>
</dbReference>